<dbReference type="Pfam" id="PF03692">
    <property type="entry name" value="CxxCxxCC"/>
    <property type="match status" value="1"/>
</dbReference>
<dbReference type="PANTHER" id="PTHR36931">
    <property type="entry name" value="UPF0153 PROTEIN YEIW"/>
    <property type="match status" value="1"/>
</dbReference>
<reference evidence="1 2" key="1">
    <citation type="submission" date="2018-11" db="EMBL/GenBank/DDBJ databases">
        <title>The first complete genome of Serratia liquefaciens isolated from metalophyte plant revel distinctness adaptive mechanisms in an extreme habitat.</title>
        <authorList>
            <person name="Caneschi W.L."/>
            <person name="Sanchez A.B."/>
            <person name="Felestrino E.B."/>
            <person name="Assis R.A.B."/>
            <person name="Lemes C.G.C."/>
            <person name="Cordeiro I.F."/>
            <person name="Fonseca N.P."/>
            <person name="Villa M."/>
            <person name="Vieira I.T."/>
            <person name="Moraes L.A."/>
            <person name="Kamino L.H.Y."/>
            <person name="do Carmo F."/>
            <person name="Garcia C.M."/>
            <person name="Almeida N.F."/>
            <person name="Silva R.S."/>
            <person name="Ferro J.A."/>
            <person name="Ferro M.I.T."/>
            <person name="Varani A.M."/>
            <person name="Ferreira R.M."/>
            <person name="dos Santos V.L."/>
            <person name="Silva U.C."/>
            <person name="Setubal J.C."/>
            <person name="Moreira L.M."/>
        </authorList>
    </citation>
    <scope>NUCLEOTIDE SEQUENCE [LARGE SCALE GENOMIC DNA]</scope>
    <source>
        <strain evidence="1 2">FG3</strain>
    </source>
</reference>
<name>A0A379YPN4_SERLI</name>
<sequence>MDCRTDCGACCIAPSISSPIPGMPNGKPANTRCIHLSEQLRCGLFHSPLRPKVCGSLQASREMCHDHRDQALVYLIKLEADTAP</sequence>
<evidence type="ECO:0000313" key="1">
    <source>
        <dbReference type="EMBL" id="QDL31213.1"/>
    </source>
</evidence>
<dbReference type="AlphaFoldDB" id="A0A379YPN4"/>
<accession>A0A515CSX4</accession>
<protein>
    <submittedName>
        <fullName evidence="1">YkgJ family cysteine cluster protein</fullName>
    </submittedName>
</protein>
<evidence type="ECO:0000313" key="2">
    <source>
        <dbReference type="Proteomes" id="UP000317572"/>
    </source>
</evidence>
<proteinExistence type="predicted"/>
<dbReference type="Proteomes" id="UP000317572">
    <property type="component" value="Chromosome"/>
</dbReference>
<dbReference type="InterPro" id="IPR005358">
    <property type="entry name" value="Puta_zinc/iron-chelating_dom"/>
</dbReference>
<dbReference type="EMBL" id="CP033893">
    <property type="protein sequence ID" value="QDL31213.1"/>
    <property type="molecule type" value="Genomic_DNA"/>
</dbReference>
<organism evidence="1 2">
    <name type="scientific">Serratia liquefaciens</name>
    <dbReference type="NCBI Taxonomy" id="614"/>
    <lineage>
        <taxon>Bacteria</taxon>
        <taxon>Pseudomonadati</taxon>
        <taxon>Pseudomonadota</taxon>
        <taxon>Gammaproteobacteria</taxon>
        <taxon>Enterobacterales</taxon>
        <taxon>Yersiniaceae</taxon>
        <taxon>Serratia</taxon>
    </lineage>
</organism>
<dbReference type="PANTHER" id="PTHR36931:SF1">
    <property type="entry name" value="UPF0153 PROTEIN YEIW"/>
    <property type="match status" value="1"/>
</dbReference>
<accession>A0A379YPN4</accession>
<dbReference type="InterPro" id="IPR052572">
    <property type="entry name" value="UPF0153_domain"/>
</dbReference>
<dbReference type="RefSeq" id="WP_044552526.1">
    <property type="nucleotide sequence ID" value="NZ_CAMFJW010000003.1"/>
</dbReference>
<gene>
    <name evidence="1" type="ORF">EGO53_05190</name>
</gene>